<evidence type="ECO:0000313" key="2">
    <source>
        <dbReference type="Proteomes" id="UP000670092"/>
    </source>
</evidence>
<sequence>MEMGDPFLTIPEQFRYEWTVWPATAIPCTCTIHGGGNPSSCVTWRMETYFTYVCRMMTYIPAARASSPLI</sequence>
<proteinExistence type="predicted"/>
<dbReference type="VEuPathDB" id="FungiDB:I7I52_06665"/>
<dbReference type="EMBL" id="JAEVHI010000003">
    <property type="protein sequence ID" value="KAG5296121.1"/>
    <property type="molecule type" value="Genomic_DNA"/>
</dbReference>
<dbReference type="AlphaFoldDB" id="A0A8H7YRU8"/>
<reference evidence="1 2" key="1">
    <citation type="submission" date="2021-01" db="EMBL/GenBank/DDBJ databases">
        <title>Chromosome-level genome assembly of a human fungal pathogen reveals clustering of transcriptionally co-regulated genes.</title>
        <authorList>
            <person name="Voorhies M."/>
            <person name="Cohen S."/>
            <person name="Shea T.P."/>
            <person name="Petrus S."/>
            <person name="Munoz J.F."/>
            <person name="Poplawski S."/>
            <person name="Goldman W.E."/>
            <person name="Michael T."/>
            <person name="Cuomo C.A."/>
            <person name="Sil A."/>
            <person name="Beyhan S."/>
        </authorList>
    </citation>
    <scope>NUCLEOTIDE SEQUENCE [LARGE SCALE GENOMIC DNA]</scope>
    <source>
        <strain evidence="1 2">G184AR</strain>
    </source>
</reference>
<organism evidence="1 2">
    <name type="scientific">Ajellomyces capsulatus</name>
    <name type="common">Darling's disease fungus</name>
    <name type="synonym">Histoplasma capsulatum</name>
    <dbReference type="NCBI Taxonomy" id="5037"/>
    <lineage>
        <taxon>Eukaryota</taxon>
        <taxon>Fungi</taxon>
        <taxon>Dikarya</taxon>
        <taxon>Ascomycota</taxon>
        <taxon>Pezizomycotina</taxon>
        <taxon>Eurotiomycetes</taxon>
        <taxon>Eurotiomycetidae</taxon>
        <taxon>Onygenales</taxon>
        <taxon>Ajellomycetaceae</taxon>
        <taxon>Histoplasma</taxon>
    </lineage>
</organism>
<dbReference type="Proteomes" id="UP000670092">
    <property type="component" value="Unassembled WGS sequence"/>
</dbReference>
<evidence type="ECO:0000313" key="1">
    <source>
        <dbReference type="EMBL" id="KAG5296121.1"/>
    </source>
</evidence>
<name>A0A8H7YRU8_AJECA</name>
<gene>
    <name evidence="1" type="ORF">I7I52_06665</name>
</gene>
<accession>A0A8H7YRU8</accession>
<comment type="caution">
    <text evidence="1">The sequence shown here is derived from an EMBL/GenBank/DDBJ whole genome shotgun (WGS) entry which is preliminary data.</text>
</comment>
<protein>
    <submittedName>
        <fullName evidence="1">Uncharacterized protein</fullName>
    </submittedName>
</protein>